<evidence type="ECO:0000256" key="2">
    <source>
        <dbReference type="ARBA" id="ARBA00004580"/>
    </source>
</evidence>
<dbReference type="Gene3D" id="1.10.555.10">
    <property type="entry name" value="Rho GTPase activation protein"/>
    <property type="match status" value="1"/>
</dbReference>
<evidence type="ECO:0000259" key="10">
    <source>
        <dbReference type="PROSITE" id="PS50238"/>
    </source>
</evidence>
<dbReference type="InterPro" id="IPR031896">
    <property type="entry name" value="INPP5B_PH_dom"/>
</dbReference>
<dbReference type="EC" id="3.1.3.36" evidence="4"/>
<dbReference type="SUPFAM" id="SSF48350">
    <property type="entry name" value="GTPase activation domain, GAP"/>
    <property type="match status" value="1"/>
</dbReference>
<keyword evidence="6" id="KW-0378">Hydrolase</keyword>
<dbReference type="GeneID" id="105367518"/>
<dbReference type="RefSeq" id="XP_011504563.1">
    <property type="nucleotide sequence ID" value="XM_011506261.1"/>
</dbReference>
<evidence type="ECO:0000313" key="11">
    <source>
        <dbReference type="Proteomes" id="UP000695007"/>
    </source>
</evidence>
<dbReference type="FunFam" id="2.60.40.10:FF:000132">
    <property type="entry name" value="Inositol polyphosphate 5-phosphatase OCRL-1 isoform b"/>
    <property type="match status" value="1"/>
</dbReference>
<dbReference type="CTD" id="4952"/>
<dbReference type="Pfam" id="PF22669">
    <property type="entry name" value="Exo_endo_phos2"/>
    <property type="match status" value="1"/>
</dbReference>
<dbReference type="Pfam" id="PF21310">
    <property type="entry name" value="OCRL-like_ASH"/>
    <property type="match status" value="1"/>
</dbReference>
<evidence type="ECO:0000256" key="7">
    <source>
        <dbReference type="ARBA" id="ARBA00023098"/>
    </source>
</evidence>
<evidence type="ECO:0000256" key="4">
    <source>
        <dbReference type="ARBA" id="ARBA00013044"/>
    </source>
</evidence>
<dbReference type="InterPro" id="IPR046985">
    <property type="entry name" value="IP5"/>
</dbReference>
<dbReference type="SMART" id="SM00324">
    <property type="entry name" value="RhoGAP"/>
    <property type="match status" value="1"/>
</dbReference>
<keyword evidence="9" id="KW-0968">Cytoplasmic vesicle</keyword>
<dbReference type="PANTHER" id="PTHR11200">
    <property type="entry name" value="INOSITOL 5-PHOSPHATASE"/>
    <property type="match status" value="1"/>
</dbReference>
<dbReference type="GO" id="GO:0030670">
    <property type="term" value="C:phagocytic vesicle membrane"/>
    <property type="evidence" value="ECO:0007669"/>
    <property type="project" value="UniProtKB-SubCell"/>
</dbReference>
<dbReference type="Gene3D" id="2.30.29.110">
    <property type="match status" value="1"/>
</dbReference>
<keyword evidence="7" id="KW-0443">Lipid metabolism</keyword>
<evidence type="ECO:0000256" key="9">
    <source>
        <dbReference type="ARBA" id="ARBA00023329"/>
    </source>
</evidence>
<dbReference type="CDD" id="cd04380">
    <property type="entry name" value="RhoGAP_OCRL1"/>
    <property type="match status" value="1"/>
</dbReference>
<accession>A0AAJ7E1P1</accession>
<evidence type="ECO:0000256" key="6">
    <source>
        <dbReference type="ARBA" id="ARBA00022801"/>
    </source>
</evidence>
<comment type="similarity">
    <text evidence="3">Belongs to the inositol 1,4,5-trisphosphate 5-phosphatase type II family.</text>
</comment>
<dbReference type="GO" id="GO:0052745">
    <property type="term" value="F:inositol phosphate phosphatase activity"/>
    <property type="evidence" value="ECO:0007669"/>
    <property type="project" value="InterPro"/>
</dbReference>
<dbReference type="FunFam" id="1.10.555.10:FF:000012">
    <property type="entry name" value="Putative inositol polyphosphate 5-phosphatase OCRL-1"/>
    <property type="match status" value="1"/>
</dbReference>
<dbReference type="InterPro" id="IPR047078">
    <property type="entry name" value="RhoGAP_OCRL1"/>
</dbReference>
<organism evidence="11 12">
    <name type="scientific">Ceratosolen solmsi marchali</name>
    <dbReference type="NCBI Taxonomy" id="326594"/>
    <lineage>
        <taxon>Eukaryota</taxon>
        <taxon>Metazoa</taxon>
        <taxon>Ecdysozoa</taxon>
        <taxon>Arthropoda</taxon>
        <taxon>Hexapoda</taxon>
        <taxon>Insecta</taxon>
        <taxon>Pterygota</taxon>
        <taxon>Neoptera</taxon>
        <taxon>Endopterygota</taxon>
        <taxon>Hymenoptera</taxon>
        <taxon>Apocrita</taxon>
        <taxon>Proctotrupomorpha</taxon>
        <taxon>Chalcidoidea</taxon>
        <taxon>Agaonidae</taxon>
        <taxon>Agaoninae</taxon>
        <taxon>Ceratosolen</taxon>
    </lineage>
</organism>
<gene>
    <name evidence="12" type="primary">LOC105367518</name>
</gene>
<dbReference type="InterPro" id="IPR037793">
    <property type="entry name" value="OCRL1/INPP5B_INPP5c"/>
</dbReference>
<evidence type="ECO:0000256" key="3">
    <source>
        <dbReference type="ARBA" id="ARBA00005910"/>
    </source>
</evidence>
<dbReference type="KEGG" id="csol:105367518"/>
<proteinExistence type="inferred from homology"/>
<dbReference type="Gene3D" id="2.60.40.10">
    <property type="entry name" value="Immunoglobulins"/>
    <property type="match status" value="1"/>
</dbReference>
<evidence type="ECO:0000256" key="8">
    <source>
        <dbReference type="ARBA" id="ARBA00023136"/>
    </source>
</evidence>
<dbReference type="Pfam" id="PF00620">
    <property type="entry name" value="RhoGAP"/>
    <property type="match status" value="1"/>
</dbReference>
<evidence type="ECO:0000256" key="5">
    <source>
        <dbReference type="ARBA" id="ARBA00022753"/>
    </source>
</evidence>
<dbReference type="InterPro" id="IPR000198">
    <property type="entry name" value="RhoGAP_dom"/>
</dbReference>
<dbReference type="Gene3D" id="3.60.10.10">
    <property type="entry name" value="Endonuclease/exonuclease/phosphatase"/>
    <property type="match status" value="1"/>
</dbReference>
<comment type="subcellular location">
    <subcellularLocation>
        <location evidence="2">Cytoplasmic vesicle</location>
        <location evidence="2">Phagosome membrane</location>
    </subcellularLocation>
    <subcellularLocation>
        <location evidence="1">Early endosome membrane</location>
    </subcellularLocation>
</comment>
<feature type="domain" description="Rho-GAP" evidence="10">
    <location>
        <begin position="673"/>
        <end position="864"/>
    </location>
</feature>
<dbReference type="FunFam" id="3.60.10.10:FF:000004">
    <property type="entry name" value="Type II inositol 1,4,5-trisphosphate 5-phosphatase"/>
    <property type="match status" value="1"/>
</dbReference>
<dbReference type="InterPro" id="IPR013783">
    <property type="entry name" value="Ig-like_fold"/>
</dbReference>
<dbReference type="GO" id="GO:0031901">
    <property type="term" value="C:early endosome membrane"/>
    <property type="evidence" value="ECO:0007669"/>
    <property type="project" value="UniProtKB-SubCell"/>
</dbReference>
<evidence type="ECO:0000256" key="1">
    <source>
        <dbReference type="ARBA" id="ARBA00004146"/>
    </source>
</evidence>
<dbReference type="AlphaFoldDB" id="A0AAJ7E1P1"/>
<evidence type="ECO:0000313" key="12">
    <source>
        <dbReference type="RefSeq" id="XP_011504563.1"/>
    </source>
</evidence>
<dbReference type="Proteomes" id="UP000695007">
    <property type="component" value="Unplaced"/>
</dbReference>
<keyword evidence="8" id="KW-0472">Membrane</keyword>
<dbReference type="GO" id="GO:0004439">
    <property type="term" value="F:phosphatidylinositol-4,5-bisphosphate 5-phosphatase activity"/>
    <property type="evidence" value="ECO:0007669"/>
    <property type="project" value="UniProtKB-EC"/>
</dbReference>
<dbReference type="CDD" id="cd09093">
    <property type="entry name" value="INPP5c_INPP5B"/>
    <property type="match status" value="1"/>
</dbReference>
<dbReference type="InterPro" id="IPR036691">
    <property type="entry name" value="Endo/exonu/phosph_ase_sf"/>
</dbReference>
<keyword evidence="11" id="KW-1185">Reference proteome</keyword>
<reference evidence="12" key="1">
    <citation type="submission" date="2025-08" db="UniProtKB">
        <authorList>
            <consortium name="RefSeq"/>
        </authorList>
    </citation>
    <scope>IDENTIFICATION</scope>
</reference>
<dbReference type="GO" id="GO:0046856">
    <property type="term" value="P:phosphatidylinositol dephosphorylation"/>
    <property type="evidence" value="ECO:0007669"/>
    <property type="project" value="InterPro"/>
</dbReference>
<dbReference type="InterPro" id="IPR048869">
    <property type="entry name" value="OCRL-1_2_ASH"/>
</dbReference>
<dbReference type="PROSITE" id="PS50238">
    <property type="entry name" value="RHOGAP"/>
    <property type="match status" value="1"/>
</dbReference>
<sequence>MSTPEQLAIVQSKFTTGEIVVIAMEAMLVQDWLKTTRLIALVNKGSTNALVILLTSRTPPQVYSDLTIEKILPIDQDFQCDIGTDEEQKDVTDVYLNVTCRKSRTIFEMRPGITTTNLVSAIFQAIEVYQKNKNPTTDFLWIQKLTGSVRNLDSTNDRLLSAADPVIELESSDLVVSRRNIATGKSPIGTRESVVRYQMACKEDDYTYTKTLRIFIGTWNVNGQPPNAITLEQWLSSDEVPPDLYAIGFQELDLSKEAFLFNDTPREDEWRQVVAKSLHHKAEYEQVALVRLVGMMLIIFSQSSHLPHIKNICIDTVGTGIMGKMGNKGGVAVSCCIHNTSVCFVNAHLAAHCEEYERRNQDYADICARLNFQTYVPPKGFKDHDQIYWLGDLNYRITEMDAQTAKQLIADGNLAPVLALDQLEQQRRLSRVFVGFREAEIKFKPTYKYDPGTDNWDSSEKGRAPAWCDRVLWKGEPIASLTYQSHPELKISDHKPVSATFDSKVRVIDVTKYRKIHEELMKKLDKLENEFLPQVTVDTTEIIYETLRFDEPCAKELIVANTGQVPVKFEFIKKLDDTSYCKEWLSITPYTDFIEPGQKCDIKLEVCVDKRSAWKLNSGEDKLYDILVLHLVNGKDIFITVTGTYERSCFGCSIEALVHIPVPIREVPIGRIMELENNKNTSQDPYYVPKEIWLLVDRLYRHGIKTPGLFETQGLHSEILAIRDWLDNGSQDPMPGSVHSVAEALLLLLDSTAEPLVPYNLHRIGLSAATNYLQCKQVIMQLPEIRRTVFLYICAFLQELLTHTQDNGLDAKTLASLFGSFFLRDSPRSRDDRNQRSKSTQAICDRKKAAFVYHFLINDQSDFVGR</sequence>
<dbReference type="SUPFAM" id="SSF56219">
    <property type="entry name" value="DNase I-like"/>
    <property type="match status" value="1"/>
</dbReference>
<dbReference type="InterPro" id="IPR008936">
    <property type="entry name" value="Rho_GTPase_activation_prot"/>
</dbReference>
<dbReference type="PANTHER" id="PTHR11200:SF300">
    <property type="entry name" value="TYPE II INOSITOL 1,4,5-TRISPHOSPHATE 5-PHOSPHATASE"/>
    <property type="match status" value="1"/>
</dbReference>
<protein>
    <recommendedName>
        <fullName evidence="4">phosphoinositide 5-phosphatase</fullName>
        <ecNumber evidence="4">3.1.3.36</ecNumber>
    </recommendedName>
</protein>
<dbReference type="SMART" id="SM00128">
    <property type="entry name" value="IPPc"/>
    <property type="match status" value="1"/>
</dbReference>
<dbReference type="Pfam" id="PF16776">
    <property type="entry name" value="INPP5B_PH"/>
    <property type="match status" value="1"/>
</dbReference>
<dbReference type="InterPro" id="IPR000300">
    <property type="entry name" value="IPPc"/>
</dbReference>
<keyword evidence="5" id="KW-0967">Endosome</keyword>
<name>A0AAJ7E1P1_9HYME</name>
<dbReference type="GO" id="GO:0007165">
    <property type="term" value="P:signal transduction"/>
    <property type="evidence" value="ECO:0007669"/>
    <property type="project" value="InterPro"/>
</dbReference>